<protein>
    <recommendedName>
        <fullName evidence="3">Acyl-CoA transferase</fullName>
    </recommendedName>
</protein>
<dbReference type="Proteomes" id="UP000093053">
    <property type="component" value="Chromosome"/>
</dbReference>
<dbReference type="PANTHER" id="PTHR48228:SF5">
    <property type="entry name" value="ALPHA-METHYLACYL-COA RACEMASE"/>
    <property type="match status" value="1"/>
</dbReference>
<dbReference type="PANTHER" id="PTHR48228">
    <property type="entry name" value="SUCCINYL-COA--D-CITRAMALATE COA-TRANSFERASE"/>
    <property type="match status" value="1"/>
</dbReference>
<evidence type="ECO:0000313" key="2">
    <source>
        <dbReference type="Proteomes" id="UP000093053"/>
    </source>
</evidence>
<evidence type="ECO:0008006" key="3">
    <source>
        <dbReference type="Google" id="ProtNLM"/>
    </source>
</evidence>
<dbReference type="GO" id="GO:0003824">
    <property type="term" value="F:catalytic activity"/>
    <property type="evidence" value="ECO:0007669"/>
    <property type="project" value="InterPro"/>
</dbReference>
<dbReference type="InterPro" id="IPR023606">
    <property type="entry name" value="CoA-Trfase_III_dom_1_sf"/>
</dbReference>
<dbReference type="STRING" id="1586287.BBK82_07200"/>
<reference evidence="1 2" key="1">
    <citation type="submission" date="2016-07" db="EMBL/GenBank/DDBJ databases">
        <title>Complete genome sequence of the Lentzea guizhouensis DHS C013.</title>
        <authorList>
            <person name="Cao C."/>
        </authorList>
    </citation>
    <scope>NUCLEOTIDE SEQUENCE [LARGE SCALE GENOMIC DNA]</scope>
    <source>
        <strain evidence="1 2">DHS C013</strain>
    </source>
</reference>
<dbReference type="InterPro" id="IPR050509">
    <property type="entry name" value="CoA-transferase_III"/>
</dbReference>
<proteinExistence type="predicted"/>
<dbReference type="AlphaFoldDB" id="A0A1B2HDW9"/>
<dbReference type="Gene3D" id="3.40.50.10540">
    <property type="entry name" value="Crotonobetainyl-coa:carnitine coa-transferase, domain 1"/>
    <property type="match status" value="2"/>
</dbReference>
<evidence type="ECO:0000313" key="1">
    <source>
        <dbReference type="EMBL" id="ANZ35903.1"/>
    </source>
</evidence>
<gene>
    <name evidence="1" type="ORF">BBK82_07200</name>
</gene>
<dbReference type="Pfam" id="PF02515">
    <property type="entry name" value="CoA_transf_3"/>
    <property type="match status" value="2"/>
</dbReference>
<dbReference type="KEGG" id="led:BBK82_07200"/>
<name>A0A1B2HDW9_9PSEU</name>
<dbReference type="EMBL" id="CP016793">
    <property type="protein sequence ID" value="ANZ35903.1"/>
    <property type="molecule type" value="Genomic_DNA"/>
</dbReference>
<organism evidence="1 2">
    <name type="scientific">Lentzea guizhouensis</name>
    <dbReference type="NCBI Taxonomy" id="1586287"/>
    <lineage>
        <taxon>Bacteria</taxon>
        <taxon>Bacillati</taxon>
        <taxon>Actinomycetota</taxon>
        <taxon>Actinomycetes</taxon>
        <taxon>Pseudonocardiales</taxon>
        <taxon>Pseudonocardiaceae</taxon>
        <taxon>Lentzea</taxon>
    </lineage>
</organism>
<dbReference type="SUPFAM" id="SSF89796">
    <property type="entry name" value="CoA-transferase family III (CaiB/BaiF)"/>
    <property type="match status" value="2"/>
</dbReference>
<accession>A0A1B2HDW9</accession>
<sequence length="526" mass="54775">MTEATAVQASALEGATASVSGTSAAARLMRAHLRALGAEVHNGSTENAAEAIITLRNGDRHEVTVDWAGPVTVPGLHDEATVQAACGVMHVHGRRSGSPRGIGVDYCGTAAGVLAMTGLLAAILRGEPRVRTSVAEAALLTISQYLAAAGADEAEAVDLRPGGPPFVSADGVRFEVEALVPEVWAAFWTELGTDTAVIRSGWRPYQFRYATATAPIPEALHSATRAATFAQITDAATVSGASVCTLHSPIQPIGMPWSIRPTEGHAMRDGSDLVVFEAGRRIQAPLAAHLLGLLGAKVIRVEPPGGDPLRGMPPMCRDISARWLALNRGKGAVEIDLKDPADRRRLRDELANADVFLHNWAPGNAEKWQLAASDLPDGIVYAYTSGWGGGDLPDVPLGTDFMVQARTGLAELVRPSDEEPAPSLMTLVDVLGGLIGAEAVLAGVLTRRITGHGVAVESSLLGAASALLAAASERPAPGFRVPVGGRVDGVDVVTDLAALLGDPRFAAVLGRDDRGCPALGSPWRFL</sequence>
<keyword evidence="2" id="KW-1185">Reference proteome</keyword>
<dbReference type="InterPro" id="IPR003673">
    <property type="entry name" value="CoA-Trfase_fam_III"/>
</dbReference>